<dbReference type="Proteomes" id="UP000278164">
    <property type="component" value="Unassembled WGS sequence"/>
</dbReference>
<dbReference type="AlphaFoldDB" id="A0A3L7ZKL2"/>
<sequence length="289" mass="30600">MNMQQTFLLGITTLLLLFLPSCSNILEDSGSPSAITKTGKLGLALEADASVCVTTKATSTTSVTISDEVKNNLVITGTKDGSPITLGKSSDFTNGATKAVPAGTYTELSATYDQMSGDLQFDSPTLAGKTTESVTITPNAAAASASITVVLTNSIITINTEEFAKLQKMATITKLYVYTGTADDPTEENPEYTLLSTANTLETGKTLFVKPGLSNVFIRIEGKLIADETKIFSISSQIRESEETSITAATKNYSVQYSLANTQGTLTLTINVNGTVEIVEIPVEVNPYE</sequence>
<dbReference type="EMBL" id="RAYI01000051">
    <property type="protein sequence ID" value="RLT72248.1"/>
    <property type="molecule type" value="Genomic_DNA"/>
</dbReference>
<gene>
    <name evidence="1" type="ORF">D7V78_16945</name>
</gene>
<organism evidence="1 2">
    <name type="scientific">Parabacteroides distasonis</name>
    <dbReference type="NCBI Taxonomy" id="823"/>
    <lineage>
        <taxon>Bacteria</taxon>
        <taxon>Pseudomonadati</taxon>
        <taxon>Bacteroidota</taxon>
        <taxon>Bacteroidia</taxon>
        <taxon>Bacteroidales</taxon>
        <taxon>Tannerellaceae</taxon>
        <taxon>Parabacteroides</taxon>
    </lineage>
</organism>
<reference evidence="1 2" key="1">
    <citation type="submission" date="2018-09" db="EMBL/GenBank/DDBJ databases">
        <title>Murine metabolic-syndrome-specific gut microbial biobank.</title>
        <authorList>
            <person name="Liu C."/>
        </authorList>
    </citation>
    <scope>NUCLEOTIDE SEQUENCE [LARGE SCALE GENOMIC DNA]</scope>
    <source>
        <strain evidence="1 2">8-P5</strain>
    </source>
</reference>
<evidence type="ECO:0000313" key="2">
    <source>
        <dbReference type="Proteomes" id="UP000278164"/>
    </source>
</evidence>
<name>A0A3L7ZKL2_PARDI</name>
<accession>A0A3L7ZKL2</accession>
<evidence type="ECO:0000313" key="1">
    <source>
        <dbReference type="EMBL" id="RLT72248.1"/>
    </source>
</evidence>
<proteinExistence type="predicted"/>
<protein>
    <submittedName>
        <fullName evidence="1">DUF4493 domain-containing protein</fullName>
    </submittedName>
</protein>
<comment type="caution">
    <text evidence="1">The sequence shown here is derived from an EMBL/GenBank/DDBJ whole genome shotgun (WGS) entry which is preliminary data.</text>
</comment>